<dbReference type="InterPro" id="IPR019201">
    <property type="entry name" value="DUF2065"/>
</dbReference>
<comment type="caution">
    <text evidence="2">The sequence shown here is derived from an EMBL/GenBank/DDBJ whole genome shotgun (WGS) entry which is preliminary data.</text>
</comment>
<name>A0A839SZ26_9PROT</name>
<feature type="transmembrane region" description="Helical" evidence="1">
    <location>
        <begin position="29"/>
        <end position="48"/>
    </location>
</feature>
<evidence type="ECO:0000313" key="3">
    <source>
        <dbReference type="Proteomes" id="UP000581135"/>
    </source>
</evidence>
<sequence length="50" mass="5447">MVIEGLMLAAFPRLVERAALHLSTLPVEVRRVGGIFALATGVLLVWFVRG</sequence>
<gene>
    <name evidence="2" type="ORF">FHR98_003231</name>
</gene>
<dbReference type="EMBL" id="JACHXA010000011">
    <property type="protein sequence ID" value="MBB3066920.1"/>
    <property type="molecule type" value="Genomic_DNA"/>
</dbReference>
<organism evidence="2 3">
    <name type="scientific">Limibacillus halophilus</name>
    <dbReference type="NCBI Taxonomy" id="1579333"/>
    <lineage>
        <taxon>Bacteria</taxon>
        <taxon>Pseudomonadati</taxon>
        <taxon>Pseudomonadota</taxon>
        <taxon>Alphaproteobacteria</taxon>
        <taxon>Rhodospirillales</taxon>
        <taxon>Rhodovibrionaceae</taxon>
        <taxon>Limibacillus</taxon>
    </lineage>
</organism>
<evidence type="ECO:0000313" key="2">
    <source>
        <dbReference type="EMBL" id="MBB3066920.1"/>
    </source>
</evidence>
<keyword evidence="1" id="KW-1133">Transmembrane helix</keyword>
<reference evidence="2 3" key="1">
    <citation type="submission" date="2020-08" db="EMBL/GenBank/DDBJ databases">
        <title>Genomic Encyclopedia of Type Strains, Phase III (KMG-III): the genomes of soil and plant-associated and newly described type strains.</title>
        <authorList>
            <person name="Whitman W."/>
        </authorList>
    </citation>
    <scope>NUCLEOTIDE SEQUENCE [LARGE SCALE GENOMIC DNA]</scope>
    <source>
        <strain evidence="2 3">CECT 8803</strain>
    </source>
</reference>
<proteinExistence type="predicted"/>
<keyword evidence="3" id="KW-1185">Reference proteome</keyword>
<keyword evidence="1" id="KW-0472">Membrane</keyword>
<protein>
    <submittedName>
        <fullName evidence="2">Uncharacterized protein YjeT (DUF2065 family)</fullName>
    </submittedName>
</protein>
<evidence type="ECO:0000256" key="1">
    <source>
        <dbReference type="SAM" id="Phobius"/>
    </source>
</evidence>
<dbReference type="Proteomes" id="UP000581135">
    <property type="component" value="Unassembled WGS sequence"/>
</dbReference>
<dbReference type="AlphaFoldDB" id="A0A839SZ26"/>
<keyword evidence="1" id="KW-0812">Transmembrane</keyword>
<dbReference type="Pfam" id="PF09838">
    <property type="entry name" value="DUF2065"/>
    <property type="match status" value="1"/>
</dbReference>
<accession>A0A839SZ26</accession>